<dbReference type="Gene3D" id="2.170.270.10">
    <property type="entry name" value="SET domain"/>
    <property type="match status" value="1"/>
</dbReference>
<keyword evidence="4" id="KW-1185">Reference proteome</keyword>
<dbReference type="PROSITE" id="PS50280">
    <property type="entry name" value="SET"/>
    <property type="match status" value="1"/>
</dbReference>
<keyword evidence="1" id="KW-0802">TPR repeat</keyword>
<dbReference type="InterPro" id="IPR019734">
    <property type="entry name" value="TPR_rpt"/>
</dbReference>
<evidence type="ECO:0000313" key="4">
    <source>
        <dbReference type="Proteomes" id="UP001600888"/>
    </source>
</evidence>
<dbReference type="SMART" id="SM00317">
    <property type="entry name" value="SET"/>
    <property type="match status" value="1"/>
</dbReference>
<comment type="caution">
    <text evidence="3">The sequence shown here is derived from an EMBL/GenBank/DDBJ whole genome shotgun (WGS) entry which is preliminary data.</text>
</comment>
<gene>
    <name evidence="3" type="ORF">FJTKL_14619</name>
</gene>
<dbReference type="PANTHER" id="PTHR47643:SF2">
    <property type="entry name" value="TPR DOMAIN PROTEIN (AFU_ORTHOLOGUE AFUA_5G12710)"/>
    <property type="match status" value="1"/>
</dbReference>
<evidence type="ECO:0000256" key="1">
    <source>
        <dbReference type="PROSITE-ProRule" id="PRU00339"/>
    </source>
</evidence>
<evidence type="ECO:0000259" key="2">
    <source>
        <dbReference type="PROSITE" id="PS50280"/>
    </source>
</evidence>
<dbReference type="SUPFAM" id="SSF48452">
    <property type="entry name" value="TPR-like"/>
    <property type="match status" value="1"/>
</dbReference>
<evidence type="ECO:0000313" key="3">
    <source>
        <dbReference type="EMBL" id="KAL2278203.1"/>
    </source>
</evidence>
<sequence>MTIRPNDASTVYLTSEEINRIRTTVSSTLQNASQLKGTPREPRDAASSIREATAASLMADMAVSSRNQGRDESLPVLTVGQPYPPCTTPTSDLLLIKLADLRLETHHRGCKLMLKRAAGVRGKGVSAVVQLAARSWTLVRGADGEGDVERLEVCLHTHEHGSDVLEWSGGKTLVVREPYFTITGQGEATLRIDHPSDLEWLDDEKGSLGQTPENGLEDAETAVREARHCKEQGNKALSARDPALAYTHYTHGLSKLTQRQAKGSSGSNSVQLEALTRDLHRNRAHTNLILNHLDAAKNDALSSLTGAASTRDSESAALDSKAYYRAGCAAYNLCEYEEAREFFMRRQQLTPEVGDAAIRKTDQRIRERDAGAYDWPKLRAATALSRRREIDAASFVGRTLVEESPGRGRGLFAACDIPRGGLVLCEKAFCVAWGRGKASATAVTYDVRDGRIRVSPVGLVRAVVQKLRGTPSCIARVMELCGDYRGSEDVTPGHEEVRPDDDSSVVDVFCVHDIVSWNAFGLGPPPPNAGKPEAEVDGMGTSTGLWVRAARINHSCVPNTEKEFVGDMMLVRAKRPISAGEEILHSYVDERSTYKARKEALMTTWGFECGCGLCERQKGR</sequence>
<reference evidence="3 4" key="1">
    <citation type="submission" date="2024-03" db="EMBL/GenBank/DDBJ databases">
        <title>A high-quality draft genome sequence of Diaporthe vaccinii, a causative agent of upright dieback and viscid rot disease in cranberry plants.</title>
        <authorList>
            <person name="Sarrasin M."/>
            <person name="Lang B.F."/>
            <person name="Burger G."/>
        </authorList>
    </citation>
    <scope>NUCLEOTIDE SEQUENCE [LARGE SCALE GENOMIC DNA]</scope>
    <source>
        <strain evidence="3 4">IS7</strain>
    </source>
</reference>
<feature type="repeat" description="TPR" evidence="1">
    <location>
        <begin position="320"/>
        <end position="353"/>
    </location>
</feature>
<dbReference type="InterPro" id="IPR011990">
    <property type="entry name" value="TPR-like_helical_dom_sf"/>
</dbReference>
<dbReference type="SUPFAM" id="SSF82199">
    <property type="entry name" value="SET domain"/>
    <property type="match status" value="1"/>
</dbReference>
<organism evidence="3 4">
    <name type="scientific">Diaporthe vaccinii</name>
    <dbReference type="NCBI Taxonomy" id="105482"/>
    <lineage>
        <taxon>Eukaryota</taxon>
        <taxon>Fungi</taxon>
        <taxon>Dikarya</taxon>
        <taxon>Ascomycota</taxon>
        <taxon>Pezizomycotina</taxon>
        <taxon>Sordariomycetes</taxon>
        <taxon>Sordariomycetidae</taxon>
        <taxon>Diaporthales</taxon>
        <taxon>Diaporthaceae</taxon>
        <taxon>Diaporthe</taxon>
        <taxon>Diaporthe eres species complex</taxon>
    </lineage>
</organism>
<dbReference type="PANTHER" id="PTHR47643">
    <property type="entry name" value="TPR DOMAIN PROTEIN (AFU_ORTHOLOGUE AFUA_5G12710)"/>
    <property type="match status" value="1"/>
</dbReference>
<dbReference type="InterPro" id="IPR046341">
    <property type="entry name" value="SET_dom_sf"/>
</dbReference>
<dbReference type="PROSITE" id="PS50005">
    <property type="entry name" value="TPR"/>
    <property type="match status" value="1"/>
</dbReference>
<dbReference type="Gene3D" id="1.25.40.10">
    <property type="entry name" value="Tetratricopeptide repeat domain"/>
    <property type="match status" value="1"/>
</dbReference>
<protein>
    <recommendedName>
        <fullName evidence="2">SET domain-containing protein</fullName>
    </recommendedName>
</protein>
<feature type="domain" description="SET" evidence="2">
    <location>
        <begin position="397"/>
        <end position="588"/>
    </location>
</feature>
<dbReference type="Proteomes" id="UP001600888">
    <property type="component" value="Unassembled WGS sequence"/>
</dbReference>
<proteinExistence type="predicted"/>
<dbReference type="InterPro" id="IPR053209">
    <property type="entry name" value="Gramillin-biosynth_MTr"/>
</dbReference>
<dbReference type="EMBL" id="JBAWTH010000089">
    <property type="protein sequence ID" value="KAL2278203.1"/>
    <property type="molecule type" value="Genomic_DNA"/>
</dbReference>
<dbReference type="CDD" id="cd20071">
    <property type="entry name" value="SET_SMYD"/>
    <property type="match status" value="1"/>
</dbReference>
<dbReference type="InterPro" id="IPR001214">
    <property type="entry name" value="SET_dom"/>
</dbReference>
<dbReference type="Pfam" id="PF00856">
    <property type="entry name" value="SET"/>
    <property type="match status" value="1"/>
</dbReference>
<name>A0ABR4E721_9PEZI</name>
<accession>A0ABR4E721</accession>